<dbReference type="EMBL" id="VSRR010027933">
    <property type="protein sequence ID" value="MPC68491.1"/>
    <property type="molecule type" value="Genomic_DNA"/>
</dbReference>
<evidence type="ECO:0000313" key="1">
    <source>
        <dbReference type="EMBL" id="MPC68491.1"/>
    </source>
</evidence>
<protein>
    <submittedName>
        <fullName evidence="1">Solute carrier family 22 member 3</fullName>
    </submittedName>
</protein>
<reference evidence="1 2" key="1">
    <citation type="submission" date="2019-05" db="EMBL/GenBank/DDBJ databases">
        <title>Another draft genome of Portunus trituberculatus and its Hox gene families provides insights of decapod evolution.</title>
        <authorList>
            <person name="Jeong J.-H."/>
            <person name="Song I."/>
            <person name="Kim S."/>
            <person name="Choi T."/>
            <person name="Kim D."/>
            <person name="Ryu S."/>
            <person name="Kim W."/>
        </authorList>
    </citation>
    <scope>NUCLEOTIDE SEQUENCE [LARGE SCALE GENOMIC DNA]</scope>
    <source>
        <tissue evidence="1">Muscle</tissue>
    </source>
</reference>
<dbReference type="PANTHER" id="PTHR35617">
    <property type="entry name" value="PHAGE_INTEGRASE DOMAIN-CONTAINING PROTEIN"/>
    <property type="match status" value="1"/>
</dbReference>
<sequence>MDSGVSMLPLFYDNYHSLSVSAIRGYRCALAPVLRQSDIDLSTNPYLSSLSRSFVVSCPPHLPRLPAWDLSLVLRSLLHPPYELLWTASQRDVSSKTVFLLAFASGRWISGLHGLSVEVCHSKGWTSMTFSFSPYFLAKTLCPGQHSFNEFTIPALLDFVGEDEVDCLLCPVQVVRVELVGPTMRLPCGIVIEYFYALGEVFLSLISWWAKDWRMIQLIISGPVSFFVLYWW</sequence>
<gene>
    <name evidence="1" type="primary">Slc22a3_2</name>
    <name evidence="1" type="ORF">E2C01_062693</name>
</gene>
<dbReference type="AlphaFoldDB" id="A0A5B7H735"/>
<name>A0A5B7H735_PORTR</name>
<organism evidence="1 2">
    <name type="scientific">Portunus trituberculatus</name>
    <name type="common">Swimming crab</name>
    <name type="synonym">Neptunus trituberculatus</name>
    <dbReference type="NCBI Taxonomy" id="210409"/>
    <lineage>
        <taxon>Eukaryota</taxon>
        <taxon>Metazoa</taxon>
        <taxon>Ecdysozoa</taxon>
        <taxon>Arthropoda</taxon>
        <taxon>Crustacea</taxon>
        <taxon>Multicrustacea</taxon>
        <taxon>Malacostraca</taxon>
        <taxon>Eumalacostraca</taxon>
        <taxon>Eucarida</taxon>
        <taxon>Decapoda</taxon>
        <taxon>Pleocyemata</taxon>
        <taxon>Brachyura</taxon>
        <taxon>Eubrachyura</taxon>
        <taxon>Portunoidea</taxon>
        <taxon>Portunidae</taxon>
        <taxon>Portuninae</taxon>
        <taxon>Portunus</taxon>
    </lineage>
</organism>
<evidence type="ECO:0000313" key="2">
    <source>
        <dbReference type="Proteomes" id="UP000324222"/>
    </source>
</evidence>
<dbReference type="OrthoDB" id="6354675at2759"/>
<keyword evidence="2" id="KW-1185">Reference proteome</keyword>
<accession>A0A5B7H735</accession>
<dbReference type="Proteomes" id="UP000324222">
    <property type="component" value="Unassembled WGS sequence"/>
</dbReference>
<comment type="caution">
    <text evidence="1">The sequence shown here is derived from an EMBL/GenBank/DDBJ whole genome shotgun (WGS) entry which is preliminary data.</text>
</comment>
<proteinExistence type="predicted"/>
<dbReference type="PANTHER" id="PTHR35617:SF3">
    <property type="entry name" value="CORE-BINDING (CB) DOMAIN-CONTAINING PROTEIN"/>
    <property type="match status" value="1"/>
</dbReference>